<sequence length="123" mass="14162">TAQIHIPPTSWRETRLKELQGQRNLLYRDYANTELLEVLIAPLESEIVSLQTKIANIVILKAGKRWLEDNEKSAGYLKRRANTRQRKRCAQRFTHPSTGVDCSDPQDMIDAATDFCESLFQTE</sequence>
<evidence type="ECO:0000313" key="2">
    <source>
        <dbReference type="Proteomes" id="UP000093000"/>
    </source>
</evidence>
<gene>
    <name evidence="1" type="ORF">A0J61_09152</name>
</gene>
<accession>A0A1C7N1D3</accession>
<proteinExistence type="predicted"/>
<reference evidence="1 2" key="1">
    <citation type="submission" date="2016-03" db="EMBL/GenBank/DDBJ databases">
        <title>Choanephora cucurbitarum.</title>
        <authorList>
            <person name="Min B."/>
            <person name="Park H."/>
            <person name="Park J.-H."/>
            <person name="Shin H.-D."/>
            <person name="Choi I.-G."/>
        </authorList>
    </citation>
    <scope>NUCLEOTIDE SEQUENCE [LARGE SCALE GENOMIC DNA]</scope>
    <source>
        <strain evidence="1 2">KUS-F28377</strain>
    </source>
</reference>
<feature type="non-terminal residue" evidence="1">
    <location>
        <position position="123"/>
    </location>
</feature>
<keyword evidence="2" id="KW-1185">Reference proteome</keyword>
<organism evidence="1 2">
    <name type="scientific">Choanephora cucurbitarum</name>
    <dbReference type="NCBI Taxonomy" id="101091"/>
    <lineage>
        <taxon>Eukaryota</taxon>
        <taxon>Fungi</taxon>
        <taxon>Fungi incertae sedis</taxon>
        <taxon>Mucoromycota</taxon>
        <taxon>Mucoromycotina</taxon>
        <taxon>Mucoromycetes</taxon>
        <taxon>Mucorales</taxon>
        <taxon>Mucorineae</taxon>
        <taxon>Choanephoraceae</taxon>
        <taxon>Choanephoroideae</taxon>
        <taxon>Choanephora</taxon>
    </lineage>
</organism>
<dbReference type="EMBL" id="LUGH01000785">
    <property type="protein sequence ID" value="OBZ82798.1"/>
    <property type="molecule type" value="Genomic_DNA"/>
</dbReference>
<dbReference type="InParanoid" id="A0A1C7N1D3"/>
<dbReference type="Proteomes" id="UP000093000">
    <property type="component" value="Unassembled WGS sequence"/>
</dbReference>
<dbReference type="AlphaFoldDB" id="A0A1C7N1D3"/>
<dbReference type="OrthoDB" id="2290280at2759"/>
<comment type="caution">
    <text evidence="1">The sequence shown here is derived from an EMBL/GenBank/DDBJ whole genome shotgun (WGS) entry which is preliminary data.</text>
</comment>
<evidence type="ECO:0000313" key="1">
    <source>
        <dbReference type="EMBL" id="OBZ82798.1"/>
    </source>
</evidence>
<feature type="non-terminal residue" evidence="1">
    <location>
        <position position="1"/>
    </location>
</feature>
<protein>
    <submittedName>
        <fullName evidence="1">Uncharacterized protein</fullName>
    </submittedName>
</protein>
<name>A0A1C7N1D3_9FUNG</name>